<dbReference type="EMBL" id="SNXC01000015">
    <property type="protein sequence ID" value="TDO95838.1"/>
    <property type="molecule type" value="Genomic_DNA"/>
</dbReference>
<reference evidence="6 7" key="1">
    <citation type="submission" date="2019-03" db="EMBL/GenBank/DDBJ databases">
        <title>Genomic Encyclopedia of Type Strains, Phase III (KMG-III): the genomes of soil and plant-associated and newly described type strains.</title>
        <authorList>
            <person name="Whitman W."/>
        </authorList>
    </citation>
    <scope>NUCLEOTIDE SEQUENCE [LARGE SCALE GENOMIC DNA]</scope>
    <source>
        <strain evidence="6 7">CECT 7378</strain>
    </source>
</reference>
<dbReference type="Pfam" id="PF03480">
    <property type="entry name" value="DctP"/>
    <property type="match status" value="1"/>
</dbReference>
<dbReference type="NCBIfam" id="TIGR00787">
    <property type="entry name" value="dctP"/>
    <property type="match status" value="1"/>
</dbReference>
<comment type="subcellular location">
    <subcellularLocation>
        <location evidence="1">Cell envelope</location>
    </subcellularLocation>
</comment>
<dbReference type="InterPro" id="IPR004682">
    <property type="entry name" value="TRAP_DctP"/>
</dbReference>
<proteinExistence type="inferred from homology"/>
<evidence type="ECO:0000256" key="3">
    <source>
        <dbReference type="ARBA" id="ARBA00022448"/>
    </source>
</evidence>
<dbReference type="OrthoDB" id="8690069at2"/>
<gene>
    <name evidence="6" type="ORF">DFP79_3196</name>
</gene>
<sequence length="343" mass="38275">MTKISQTNGLKTLPTFLSKFTRRSFLVAASTVVAGFSIAGTANAATTLKWAHVYEVGSAYHEAVVWAADEVAKQTDGRVKINTFPASSLGKEVELNEALDFGTIDIIYSGDIFAGQTYAPMRISSFPFAIRDFNHWEKYRDSNLYKNITSEYENQTGHDVAGFTYYGSRHVTSNFPVTKPQDMEGMKIRVPNAPLYLMFPKAVKANPTPMAFSEVYLALQQGVVDGQENPLPTIKFKKFYEVQKYINLTGHMTNSVFTLLSSYTKNKLSSEDYELLTDITQQAALRASNEINDSEQNLVSWFKNQGVMVQEVDTQPFVEAIKPLLTAQDNGFTAEQLAELEAL</sequence>
<evidence type="ECO:0000256" key="1">
    <source>
        <dbReference type="ARBA" id="ARBA00004196"/>
    </source>
</evidence>
<comment type="caution">
    <text evidence="6">The sequence shown here is derived from an EMBL/GenBank/DDBJ whole genome shotgun (WGS) entry which is preliminary data.</text>
</comment>
<dbReference type="PROSITE" id="PS51318">
    <property type="entry name" value="TAT"/>
    <property type="match status" value="1"/>
</dbReference>
<name>A0A4R6M3H0_9GAMM</name>
<organism evidence="6 7">
    <name type="scientific">Marinomonas balearica</name>
    <dbReference type="NCBI Taxonomy" id="491947"/>
    <lineage>
        <taxon>Bacteria</taxon>
        <taxon>Pseudomonadati</taxon>
        <taxon>Pseudomonadota</taxon>
        <taxon>Gammaproteobacteria</taxon>
        <taxon>Oceanospirillales</taxon>
        <taxon>Oceanospirillaceae</taxon>
        <taxon>Marinomonas</taxon>
    </lineage>
</organism>
<feature type="signal peptide" evidence="5">
    <location>
        <begin position="1"/>
        <end position="44"/>
    </location>
</feature>
<evidence type="ECO:0000256" key="5">
    <source>
        <dbReference type="SAM" id="SignalP"/>
    </source>
</evidence>
<protein>
    <submittedName>
        <fullName evidence="6">Tripartite ATP-independent transporter DctP family solute receptor</fullName>
    </submittedName>
</protein>
<dbReference type="NCBIfam" id="NF037995">
    <property type="entry name" value="TRAP_S1"/>
    <property type="match status" value="1"/>
</dbReference>
<feature type="chain" id="PRO_5020467060" evidence="5">
    <location>
        <begin position="45"/>
        <end position="343"/>
    </location>
</feature>
<dbReference type="PANTHER" id="PTHR33376:SF4">
    <property type="entry name" value="SIALIC ACID-BINDING PERIPLASMIC PROTEIN SIAP"/>
    <property type="match status" value="1"/>
</dbReference>
<dbReference type="AlphaFoldDB" id="A0A4R6M3H0"/>
<evidence type="ECO:0000256" key="2">
    <source>
        <dbReference type="ARBA" id="ARBA00009023"/>
    </source>
</evidence>
<dbReference type="InterPro" id="IPR038404">
    <property type="entry name" value="TRAP_DctP_sf"/>
</dbReference>
<accession>A0A4R6M3H0</accession>
<keyword evidence="6" id="KW-0675">Receptor</keyword>
<dbReference type="CDD" id="cd13672">
    <property type="entry name" value="PBP2_TRAP_Siap"/>
    <property type="match status" value="1"/>
</dbReference>
<evidence type="ECO:0000256" key="4">
    <source>
        <dbReference type="ARBA" id="ARBA00022729"/>
    </source>
</evidence>
<dbReference type="InterPro" id="IPR006311">
    <property type="entry name" value="TAT_signal"/>
</dbReference>
<dbReference type="GO" id="GO:0030288">
    <property type="term" value="C:outer membrane-bounded periplasmic space"/>
    <property type="evidence" value="ECO:0007669"/>
    <property type="project" value="InterPro"/>
</dbReference>
<keyword evidence="3" id="KW-0813">Transport</keyword>
<evidence type="ECO:0000313" key="6">
    <source>
        <dbReference type="EMBL" id="TDO95838.1"/>
    </source>
</evidence>
<dbReference type="GO" id="GO:0055085">
    <property type="term" value="P:transmembrane transport"/>
    <property type="evidence" value="ECO:0007669"/>
    <property type="project" value="InterPro"/>
</dbReference>
<evidence type="ECO:0000313" key="7">
    <source>
        <dbReference type="Proteomes" id="UP000294656"/>
    </source>
</evidence>
<keyword evidence="4 5" id="KW-0732">Signal</keyword>
<dbReference type="Gene3D" id="3.40.190.170">
    <property type="entry name" value="Bacterial extracellular solute-binding protein, family 7"/>
    <property type="match status" value="1"/>
</dbReference>
<dbReference type="InterPro" id="IPR018389">
    <property type="entry name" value="DctP_fam"/>
</dbReference>
<dbReference type="Proteomes" id="UP000294656">
    <property type="component" value="Unassembled WGS sequence"/>
</dbReference>
<keyword evidence="7" id="KW-1185">Reference proteome</keyword>
<comment type="similarity">
    <text evidence="2">Belongs to the bacterial solute-binding protein 7 family.</text>
</comment>
<dbReference type="PANTHER" id="PTHR33376">
    <property type="match status" value="1"/>
</dbReference>
<dbReference type="RefSeq" id="WP_133504905.1">
    <property type="nucleotide sequence ID" value="NZ_SNXC01000015.1"/>
</dbReference>